<dbReference type="EMBL" id="JAGINU010000001">
    <property type="protein sequence ID" value="MBP2368599.1"/>
    <property type="molecule type" value="Genomic_DNA"/>
</dbReference>
<evidence type="ECO:0000313" key="3">
    <source>
        <dbReference type="EMBL" id="MBP2368599.1"/>
    </source>
</evidence>
<protein>
    <submittedName>
        <fullName evidence="3">CubicO group peptidase (Beta-lactamase class C family)</fullName>
    </submittedName>
</protein>
<reference evidence="3 4" key="1">
    <citation type="submission" date="2021-03" db="EMBL/GenBank/DDBJ databases">
        <title>Sequencing the genomes of 1000 actinobacteria strains.</title>
        <authorList>
            <person name="Klenk H.-P."/>
        </authorList>
    </citation>
    <scope>NUCLEOTIDE SEQUENCE [LARGE SCALE GENOMIC DNA]</scope>
    <source>
        <strain evidence="3 4">DSM 45256</strain>
    </source>
</reference>
<dbReference type="RefSeq" id="WP_210030001.1">
    <property type="nucleotide sequence ID" value="NZ_JAGINU010000001.1"/>
</dbReference>
<feature type="transmembrane region" description="Helical" evidence="1">
    <location>
        <begin position="445"/>
        <end position="466"/>
    </location>
</feature>
<dbReference type="PANTHER" id="PTHR46825:SF9">
    <property type="entry name" value="BETA-LACTAMASE-RELATED DOMAIN-CONTAINING PROTEIN"/>
    <property type="match status" value="1"/>
</dbReference>
<feature type="transmembrane region" description="Helical" evidence="1">
    <location>
        <begin position="422"/>
        <end position="439"/>
    </location>
</feature>
<comment type="caution">
    <text evidence="3">The sequence shown here is derived from an EMBL/GenBank/DDBJ whole genome shotgun (WGS) entry which is preliminary data.</text>
</comment>
<name>A0ABS4VXG9_9PSEU</name>
<sequence>MVATEPSYTPAGPGRRVLVAVLAGVVLAGLLGWVLAPAPSTPGPQSTGDPELAQRLRSAAGPGQYGLVAALVEDGDATYAGIGHDGRGTPVTRDTPFEIGSVTKTMTGAVLAGLERDGVVRGTDRVRDVVPDREWGEVGDVTLGELAAHLSGLPREPGGVGELVTGLGNLYFGLPVAAHTPQEVLDIAAGTPLGDRGEPLYSNLANSLLGQLLATRTGTPYPELVAQYVTDPLAMSATGMPAAPPAGAAVGHDESGNAVAPWISEGDAPAGTGVWSTATDLVRYTAALEQPGSPVAAAAQLRHPSEFGRIGYGWYTVEVGGHMLIWKNGGSGGVSSSVLSDPATGRTAIVLGNSTAGVDRIAAELLGVPSPFTASSDDGTDVRGLVTVLIAVVFPLLGGATMLGAARGGWGRRPRPVRRTDVLSGAGTGLFFLVIAWTSGAVSWAWVPFWMLGCLLAGAGLGLAVARRRSWESDRGTGAAGRWTNAGFSLVLGVGGLAAVVGISLMI</sequence>
<evidence type="ECO:0000259" key="2">
    <source>
        <dbReference type="Pfam" id="PF00144"/>
    </source>
</evidence>
<dbReference type="Gene3D" id="3.40.710.10">
    <property type="entry name" value="DD-peptidase/beta-lactamase superfamily"/>
    <property type="match status" value="1"/>
</dbReference>
<gene>
    <name evidence="3" type="ORF">JOF36_004295</name>
</gene>
<feature type="transmembrane region" description="Helical" evidence="1">
    <location>
        <begin position="385"/>
        <end position="410"/>
    </location>
</feature>
<dbReference type="InterPro" id="IPR001466">
    <property type="entry name" value="Beta-lactam-related"/>
</dbReference>
<keyword evidence="1" id="KW-1133">Transmembrane helix</keyword>
<dbReference type="SUPFAM" id="SSF56601">
    <property type="entry name" value="beta-lactamase/transpeptidase-like"/>
    <property type="match status" value="1"/>
</dbReference>
<proteinExistence type="predicted"/>
<keyword evidence="1" id="KW-0472">Membrane</keyword>
<feature type="transmembrane region" description="Helical" evidence="1">
    <location>
        <begin position="487"/>
        <end position="506"/>
    </location>
</feature>
<dbReference type="PANTHER" id="PTHR46825">
    <property type="entry name" value="D-ALANYL-D-ALANINE-CARBOXYPEPTIDASE/ENDOPEPTIDASE AMPH"/>
    <property type="match status" value="1"/>
</dbReference>
<dbReference type="Proteomes" id="UP001519295">
    <property type="component" value="Unassembled WGS sequence"/>
</dbReference>
<accession>A0ABS4VXG9</accession>
<organism evidence="3 4">
    <name type="scientific">Pseudonocardia parietis</name>
    <dbReference type="NCBI Taxonomy" id="570936"/>
    <lineage>
        <taxon>Bacteria</taxon>
        <taxon>Bacillati</taxon>
        <taxon>Actinomycetota</taxon>
        <taxon>Actinomycetes</taxon>
        <taxon>Pseudonocardiales</taxon>
        <taxon>Pseudonocardiaceae</taxon>
        <taxon>Pseudonocardia</taxon>
    </lineage>
</organism>
<evidence type="ECO:0000313" key="4">
    <source>
        <dbReference type="Proteomes" id="UP001519295"/>
    </source>
</evidence>
<evidence type="ECO:0000256" key="1">
    <source>
        <dbReference type="SAM" id="Phobius"/>
    </source>
</evidence>
<dbReference type="InterPro" id="IPR050491">
    <property type="entry name" value="AmpC-like"/>
</dbReference>
<feature type="transmembrane region" description="Helical" evidence="1">
    <location>
        <begin position="17"/>
        <end position="36"/>
    </location>
</feature>
<dbReference type="Pfam" id="PF00144">
    <property type="entry name" value="Beta-lactamase"/>
    <property type="match status" value="1"/>
</dbReference>
<keyword evidence="4" id="KW-1185">Reference proteome</keyword>
<dbReference type="InterPro" id="IPR012338">
    <property type="entry name" value="Beta-lactam/transpept-like"/>
</dbReference>
<keyword evidence="1" id="KW-0812">Transmembrane</keyword>
<feature type="domain" description="Beta-lactamase-related" evidence="2">
    <location>
        <begin position="65"/>
        <end position="360"/>
    </location>
</feature>